<dbReference type="Proteomes" id="UP000596276">
    <property type="component" value="Chromosome 6"/>
</dbReference>
<dbReference type="GO" id="GO:0016705">
    <property type="term" value="F:oxidoreductase activity, acting on paired donors, with incorporation or reduction of molecular oxygen"/>
    <property type="evidence" value="ECO:0007669"/>
    <property type="project" value="InterPro"/>
</dbReference>
<evidence type="ECO:0000313" key="7">
    <source>
        <dbReference type="Proteomes" id="UP000596276"/>
    </source>
</evidence>
<reference evidence="7" key="1">
    <citation type="journal article" date="2021" name="G3 (Bethesda)">
        <title>Chromosome assembled and annotated genome sequence of Aspergillus flavus NRRL 3357.</title>
        <authorList>
            <person name="Skerker J.M."/>
            <person name="Pianalto K.M."/>
            <person name="Mondo S.J."/>
            <person name="Yang K."/>
            <person name="Arkin A.P."/>
            <person name="Keller N.P."/>
            <person name="Grigoriev I.V."/>
            <person name="Louise Glass N.L."/>
        </authorList>
    </citation>
    <scope>NUCLEOTIDE SEQUENCE [LARGE SCALE GENOMIC DNA]</scope>
    <source>
        <strain evidence="7">ATCC 200026 / FGSC A1120 / IAM 13836 / NRRL 3357 / JCM 12722 / SRRC 167</strain>
    </source>
</reference>
<dbReference type="VEuPathDB" id="FungiDB:F9C07_11489"/>
<organism evidence="6 7">
    <name type="scientific">Aspergillus flavus (strain ATCC 200026 / FGSC A1120 / IAM 13836 / NRRL 3357 / JCM 12722 / SRRC 167)</name>
    <dbReference type="NCBI Taxonomy" id="332952"/>
    <lineage>
        <taxon>Eukaryota</taxon>
        <taxon>Fungi</taxon>
        <taxon>Dikarya</taxon>
        <taxon>Ascomycota</taxon>
        <taxon>Pezizomycotina</taxon>
        <taxon>Eurotiomycetes</taxon>
        <taxon>Eurotiomycetidae</taxon>
        <taxon>Eurotiales</taxon>
        <taxon>Aspergillaceae</taxon>
        <taxon>Aspergillus</taxon>
        <taxon>Aspergillus subgen. Circumdati</taxon>
    </lineage>
</organism>
<comment type="cofactor">
    <cofactor evidence="4">
        <name>heme</name>
        <dbReference type="ChEBI" id="CHEBI:30413"/>
    </cofactor>
</comment>
<dbReference type="PANTHER" id="PTHR24305">
    <property type="entry name" value="CYTOCHROME P450"/>
    <property type="match status" value="1"/>
</dbReference>
<evidence type="ECO:0000256" key="2">
    <source>
        <dbReference type="ARBA" id="ARBA00023002"/>
    </source>
</evidence>
<feature type="transmembrane region" description="Helical" evidence="5">
    <location>
        <begin position="22"/>
        <end position="50"/>
    </location>
</feature>
<dbReference type="InterPro" id="IPR050121">
    <property type="entry name" value="Cytochrome_P450_monoxygenase"/>
</dbReference>
<evidence type="ECO:0000256" key="1">
    <source>
        <dbReference type="ARBA" id="ARBA00010617"/>
    </source>
</evidence>
<evidence type="ECO:0000256" key="4">
    <source>
        <dbReference type="PIRSR" id="PIRSR602401-1"/>
    </source>
</evidence>
<dbReference type="SUPFAM" id="SSF48264">
    <property type="entry name" value="Cytochrome P450"/>
    <property type="match status" value="1"/>
</dbReference>
<dbReference type="InterPro" id="IPR036396">
    <property type="entry name" value="Cyt_P450_sf"/>
</dbReference>
<dbReference type="PANTHER" id="PTHR24305:SF160">
    <property type="entry name" value="P450, PUTATIVE (EUROFUNG)-RELATED"/>
    <property type="match status" value="1"/>
</dbReference>
<keyword evidence="5" id="KW-0472">Membrane</keyword>
<dbReference type="GO" id="GO:0004497">
    <property type="term" value="F:monooxygenase activity"/>
    <property type="evidence" value="ECO:0007669"/>
    <property type="project" value="UniProtKB-KW"/>
</dbReference>
<name>A0A7U2N3F5_ASPFN</name>
<accession>A0A7U2N3F5</accession>
<dbReference type="GO" id="GO:0020037">
    <property type="term" value="F:heme binding"/>
    <property type="evidence" value="ECO:0007669"/>
    <property type="project" value="InterPro"/>
</dbReference>
<dbReference type="EMBL" id="CP044623">
    <property type="protein sequence ID" value="QRD94804.1"/>
    <property type="molecule type" value="Genomic_DNA"/>
</dbReference>
<dbReference type="PRINTS" id="PR00463">
    <property type="entry name" value="EP450I"/>
</dbReference>
<dbReference type="Gene3D" id="1.10.630.10">
    <property type="entry name" value="Cytochrome P450"/>
    <property type="match status" value="1"/>
</dbReference>
<keyword evidence="4" id="KW-0408">Iron</keyword>
<dbReference type="PRINTS" id="PR00385">
    <property type="entry name" value="P450"/>
</dbReference>
<keyword evidence="4" id="KW-0349">Heme</keyword>
<sequence>MVFVALYLPSGQMPEGYSPAMISYPTLVVVLVHEFVTTVYSFIFLVILFVQVQPKGPTIKGVQGPFLDIFCCGIATKLAFISGRSAHHFHALHESYGKIARFAPGQATTNTIKALRNIYGSGTGKGSAFLKTGFYKSISRRNIFTASDPIYHSSVRKLFGPSMTPGSMEAHAGVVRECTLRLHDVINSRLESKTILSLNELLYCHSVDTVSEVLLGKPLGCLKRGKPYFWTAQLPRIFYWATIRDQFDGSGVPTVMKWLLRRFLRKGIRLRSEEARMRLIHEQLKASHTRRDIMVEVMERAETSGLPESEIAENFSAIMLAGFHTTQNALCAVIFFVLTHPESHAKLVRELQGAFHSAEDISGDVVQQLPYLNAVITEALRLYPPVPLGGPRVSPGAYVDGVYIPAGTEICTSLFALHHNPEYFNEPYEFIPERWTEHGSRDKKEAVQPFLVGSRACIAKYFAKQMMQITLAGFFLDYEAEYVGTVKDWQRESRCYAFWELPDLKVKLHQRRQA</sequence>
<evidence type="ECO:0000256" key="5">
    <source>
        <dbReference type="SAM" id="Phobius"/>
    </source>
</evidence>
<keyword evidence="5" id="KW-1133">Transmembrane helix</keyword>
<keyword evidence="5" id="KW-0812">Transmembrane</keyword>
<evidence type="ECO:0000313" key="6">
    <source>
        <dbReference type="EMBL" id="QRD94804.1"/>
    </source>
</evidence>
<protein>
    <submittedName>
        <fullName evidence="6">Cytochrome P450 monooxygenase</fullName>
    </submittedName>
</protein>
<proteinExistence type="inferred from homology"/>
<keyword evidence="7" id="KW-1185">Reference proteome</keyword>
<dbReference type="CDD" id="cd11058">
    <property type="entry name" value="CYP60B-like"/>
    <property type="match status" value="1"/>
</dbReference>
<evidence type="ECO:0000256" key="3">
    <source>
        <dbReference type="ARBA" id="ARBA00023033"/>
    </source>
</evidence>
<feature type="binding site" description="axial binding residue" evidence="4">
    <location>
        <position position="457"/>
    </location>
    <ligand>
        <name>heme</name>
        <dbReference type="ChEBI" id="CHEBI:30413"/>
    </ligand>
    <ligandPart>
        <name>Fe</name>
        <dbReference type="ChEBI" id="CHEBI:18248"/>
    </ligandPart>
</feature>
<dbReference type="Pfam" id="PF00067">
    <property type="entry name" value="p450"/>
    <property type="match status" value="1"/>
</dbReference>
<dbReference type="InterPro" id="IPR001128">
    <property type="entry name" value="Cyt_P450"/>
</dbReference>
<keyword evidence="4" id="KW-0479">Metal-binding</keyword>
<dbReference type="VEuPathDB" id="FungiDB:AFLA_009968"/>
<dbReference type="AlphaFoldDB" id="A0A7U2N3F5"/>
<keyword evidence="2" id="KW-0560">Oxidoreductase</keyword>
<gene>
    <name evidence="6" type="ORF">F9C07_11489</name>
</gene>
<dbReference type="InterPro" id="IPR002401">
    <property type="entry name" value="Cyt_P450_E_grp-I"/>
</dbReference>
<dbReference type="GO" id="GO:0005506">
    <property type="term" value="F:iron ion binding"/>
    <property type="evidence" value="ECO:0007669"/>
    <property type="project" value="InterPro"/>
</dbReference>
<keyword evidence="3 6" id="KW-0503">Monooxygenase</keyword>
<comment type="similarity">
    <text evidence="1">Belongs to the cytochrome P450 family.</text>
</comment>
<dbReference type="FunFam" id="1.10.630.10:FF:000132">
    <property type="entry name" value="Benzoate 4-monooxygenase cytochrome P450"/>
    <property type="match status" value="1"/>
</dbReference>